<proteinExistence type="predicted"/>
<feature type="non-terminal residue" evidence="1">
    <location>
        <position position="152"/>
    </location>
</feature>
<comment type="caution">
    <text evidence="1">The sequence shown here is derived from an EMBL/GenBank/DDBJ whole genome shotgun (WGS) entry which is preliminary data.</text>
</comment>
<keyword evidence="2" id="KW-1185">Reference proteome</keyword>
<dbReference type="PANTHER" id="PTHR10492">
    <property type="match status" value="1"/>
</dbReference>
<dbReference type="EMBL" id="CAMAPF010000085">
    <property type="protein sequence ID" value="CAH9095907.1"/>
    <property type="molecule type" value="Genomic_DNA"/>
</dbReference>
<evidence type="ECO:0000313" key="2">
    <source>
        <dbReference type="Proteomes" id="UP001152523"/>
    </source>
</evidence>
<accession>A0AAV0DA65</accession>
<gene>
    <name evidence="1" type="ORF">CEPIT_LOCUS13515</name>
</gene>
<sequence length="152" mass="17984">MKYGAHINVEWCNQAKSIKYLFKYINKGHDRITVAFSKAADNTGKKEVDEINMYYDCRYVSSCEAAWRIFGFNIHYKDVPVERLSFHLPGEHNVYYSDADSADAVINRSTIKESKFTKWMEANKKYPEARLLTYPEFPSKFVWKDKSREWVQ</sequence>
<reference evidence="1" key="1">
    <citation type="submission" date="2022-07" db="EMBL/GenBank/DDBJ databases">
        <authorList>
            <person name="Macas J."/>
            <person name="Novak P."/>
            <person name="Neumann P."/>
        </authorList>
    </citation>
    <scope>NUCLEOTIDE SEQUENCE</scope>
</reference>
<organism evidence="1 2">
    <name type="scientific">Cuscuta epithymum</name>
    <dbReference type="NCBI Taxonomy" id="186058"/>
    <lineage>
        <taxon>Eukaryota</taxon>
        <taxon>Viridiplantae</taxon>
        <taxon>Streptophyta</taxon>
        <taxon>Embryophyta</taxon>
        <taxon>Tracheophyta</taxon>
        <taxon>Spermatophyta</taxon>
        <taxon>Magnoliopsida</taxon>
        <taxon>eudicotyledons</taxon>
        <taxon>Gunneridae</taxon>
        <taxon>Pentapetalae</taxon>
        <taxon>asterids</taxon>
        <taxon>lamiids</taxon>
        <taxon>Solanales</taxon>
        <taxon>Convolvulaceae</taxon>
        <taxon>Cuscuteae</taxon>
        <taxon>Cuscuta</taxon>
        <taxon>Cuscuta subgen. Cuscuta</taxon>
    </lineage>
</organism>
<protein>
    <submittedName>
        <fullName evidence="1">Uncharacterized protein</fullName>
    </submittedName>
</protein>
<dbReference type="PANTHER" id="PTHR10492:SF74">
    <property type="entry name" value="ATP-DEPENDENT DNA HELICASE"/>
    <property type="match status" value="1"/>
</dbReference>
<dbReference type="Proteomes" id="UP001152523">
    <property type="component" value="Unassembled WGS sequence"/>
</dbReference>
<name>A0AAV0DA65_9ASTE</name>
<dbReference type="AlphaFoldDB" id="A0AAV0DA65"/>
<evidence type="ECO:0000313" key="1">
    <source>
        <dbReference type="EMBL" id="CAH9095907.1"/>
    </source>
</evidence>